<dbReference type="AlphaFoldDB" id="A0A2N9FBY6"/>
<accession>A0A2N9FBY6</accession>
<proteinExistence type="predicted"/>
<gene>
    <name evidence="2" type="ORF">FSB_LOCUS12530</name>
</gene>
<name>A0A2N9FBY6_FAGSY</name>
<sequence>MKRKVGDGGSGDGDLDPADLVDNKRGKGEGSGKTKRKVNGSGLRNRDRTISGLDLPHAEVRAGCAARNTEEYGVGVSGVRVLWKFREISFSSNLV</sequence>
<protein>
    <submittedName>
        <fullName evidence="2">Uncharacterized protein</fullName>
    </submittedName>
</protein>
<feature type="compositionally biased region" description="Basic and acidic residues" evidence="1">
    <location>
        <begin position="21"/>
        <end position="32"/>
    </location>
</feature>
<feature type="region of interest" description="Disordered" evidence="1">
    <location>
        <begin position="1"/>
        <end position="50"/>
    </location>
</feature>
<reference evidence="2" key="1">
    <citation type="submission" date="2018-02" db="EMBL/GenBank/DDBJ databases">
        <authorList>
            <person name="Cohen D.B."/>
            <person name="Kent A.D."/>
        </authorList>
    </citation>
    <scope>NUCLEOTIDE SEQUENCE</scope>
</reference>
<dbReference type="EMBL" id="OIVN01000724">
    <property type="protein sequence ID" value="SPC84648.1"/>
    <property type="molecule type" value="Genomic_DNA"/>
</dbReference>
<evidence type="ECO:0000256" key="1">
    <source>
        <dbReference type="SAM" id="MobiDB-lite"/>
    </source>
</evidence>
<evidence type="ECO:0000313" key="2">
    <source>
        <dbReference type="EMBL" id="SPC84648.1"/>
    </source>
</evidence>
<organism evidence="2">
    <name type="scientific">Fagus sylvatica</name>
    <name type="common">Beechnut</name>
    <dbReference type="NCBI Taxonomy" id="28930"/>
    <lineage>
        <taxon>Eukaryota</taxon>
        <taxon>Viridiplantae</taxon>
        <taxon>Streptophyta</taxon>
        <taxon>Embryophyta</taxon>
        <taxon>Tracheophyta</taxon>
        <taxon>Spermatophyta</taxon>
        <taxon>Magnoliopsida</taxon>
        <taxon>eudicotyledons</taxon>
        <taxon>Gunneridae</taxon>
        <taxon>Pentapetalae</taxon>
        <taxon>rosids</taxon>
        <taxon>fabids</taxon>
        <taxon>Fagales</taxon>
        <taxon>Fagaceae</taxon>
        <taxon>Fagus</taxon>
    </lineage>
</organism>